<keyword evidence="6" id="KW-0378">Hydrolase</keyword>
<evidence type="ECO:0000256" key="2">
    <source>
        <dbReference type="ARBA" id="ARBA00022679"/>
    </source>
</evidence>
<evidence type="ECO:0000256" key="3">
    <source>
        <dbReference type="ARBA" id="ARBA00022695"/>
    </source>
</evidence>
<dbReference type="GO" id="GO:0003964">
    <property type="term" value="F:RNA-directed DNA polymerase activity"/>
    <property type="evidence" value="ECO:0007669"/>
    <property type="project" value="UniProtKB-KW"/>
</dbReference>
<evidence type="ECO:0000256" key="5">
    <source>
        <dbReference type="ARBA" id="ARBA00022759"/>
    </source>
</evidence>
<dbReference type="PROSITE" id="PS50878">
    <property type="entry name" value="RT_POL"/>
    <property type="match status" value="1"/>
</dbReference>
<keyword evidence="2" id="KW-0808">Transferase</keyword>
<dbReference type="GO" id="GO:0004519">
    <property type="term" value="F:endonuclease activity"/>
    <property type="evidence" value="ECO:0007669"/>
    <property type="project" value="UniProtKB-KW"/>
</dbReference>
<dbReference type="InterPro" id="IPR016197">
    <property type="entry name" value="Chromo-like_dom_sf"/>
</dbReference>
<evidence type="ECO:0000256" key="8">
    <source>
        <dbReference type="SAM" id="Phobius"/>
    </source>
</evidence>
<evidence type="ECO:0000313" key="10">
    <source>
        <dbReference type="EMBL" id="WVZ58574.1"/>
    </source>
</evidence>
<dbReference type="Gene3D" id="2.40.50.40">
    <property type="match status" value="1"/>
</dbReference>
<dbReference type="Pfam" id="PF24626">
    <property type="entry name" value="SH3_Tf2-1"/>
    <property type="match status" value="1"/>
</dbReference>
<dbReference type="InterPro" id="IPR043502">
    <property type="entry name" value="DNA/RNA_pol_sf"/>
</dbReference>
<keyword evidence="3" id="KW-0548">Nucleotidyltransferase</keyword>
<evidence type="ECO:0000256" key="4">
    <source>
        <dbReference type="ARBA" id="ARBA00022722"/>
    </source>
</evidence>
<evidence type="ECO:0000256" key="6">
    <source>
        <dbReference type="ARBA" id="ARBA00022801"/>
    </source>
</evidence>
<dbReference type="SUPFAM" id="SSF56672">
    <property type="entry name" value="DNA/RNA polymerases"/>
    <property type="match status" value="1"/>
</dbReference>
<dbReference type="InterPro" id="IPR041373">
    <property type="entry name" value="RT_RNaseH"/>
</dbReference>
<reference evidence="10 11" key="1">
    <citation type="submission" date="2024-02" db="EMBL/GenBank/DDBJ databases">
        <title>High-quality chromosome-scale genome assembly of Pensacola bahiagrass (Paspalum notatum Flugge var. saurae).</title>
        <authorList>
            <person name="Vega J.M."/>
            <person name="Podio M."/>
            <person name="Orjuela J."/>
            <person name="Siena L.A."/>
            <person name="Pessino S.C."/>
            <person name="Combes M.C."/>
            <person name="Mariac C."/>
            <person name="Albertini E."/>
            <person name="Pupilli F."/>
            <person name="Ortiz J.P.A."/>
            <person name="Leblanc O."/>
        </authorList>
    </citation>
    <scope>NUCLEOTIDE SEQUENCE [LARGE SCALE GENOMIC DNA]</scope>
    <source>
        <strain evidence="10">R1</strain>
        <tissue evidence="10">Leaf</tissue>
    </source>
</reference>
<dbReference type="PANTHER" id="PTHR37984">
    <property type="entry name" value="PROTEIN CBG26694"/>
    <property type="match status" value="1"/>
</dbReference>
<dbReference type="Pfam" id="PF17917">
    <property type="entry name" value="RT_RNaseH"/>
    <property type="match status" value="1"/>
</dbReference>
<dbReference type="InterPro" id="IPR043128">
    <property type="entry name" value="Rev_trsase/Diguanyl_cyclase"/>
</dbReference>
<accession>A0AAQ3SPU2</accession>
<dbReference type="CDD" id="cd01647">
    <property type="entry name" value="RT_LTR"/>
    <property type="match status" value="1"/>
</dbReference>
<keyword evidence="8" id="KW-1133">Transmembrane helix</keyword>
<dbReference type="InterPro" id="IPR000477">
    <property type="entry name" value="RT_dom"/>
</dbReference>
<dbReference type="InterPro" id="IPR056924">
    <property type="entry name" value="SH3_Tf2-1"/>
</dbReference>
<keyword evidence="11" id="KW-1185">Reference proteome</keyword>
<dbReference type="FunFam" id="3.10.10.10:FF:000007">
    <property type="entry name" value="Retrovirus-related Pol polyprotein from transposon 17.6-like Protein"/>
    <property type="match status" value="1"/>
</dbReference>
<dbReference type="SUPFAM" id="SSF54160">
    <property type="entry name" value="Chromo domain-like"/>
    <property type="match status" value="1"/>
</dbReference>
<feature type="domain" description="Reverse transcriptase" evidence="9">
    <location>
        <begin position="1"/>
        <end position="145"/>
    </location>
</feature>
<dbReference type="PANTHER" id="PTHR37984:SF5">
    <property type="entry name" value="PROTEIN NYNRIN-LIKE"/>
    <property type="match status" value="1"/>
</dbReference>
<dbReference type="CDD" id="cd09274">
    <property type="entry name" value="RNase_HI_RT_Ty3"/>
    <property type="match status" value="1"/>
</dbReference>
<evidence type="ECO:0000313" key="11">
    <source>
        <dbReference type="Proteomes" id="UP001341281"/>
    </source>
</evidence>
<keyword evidence="5" id="KW-0255">Endonuclease</keyword>
<keyword evidence="4" id="KW-0540">Nuclease</keyword>
<dbReference type="FunFam" id="3.10.20.370:FF:000001">
    <property type="entry name" value="Retrovirus-related Pol polyprotein from transposon 17.6-like protein"/>
    <property type="match status" value="1"/>
</dbReference>
<dbReference type="Gene3D" id="3.30.70.270">
    <property type="match status" value="2"/>
</dbReference>
<keyword evidence="8" id="KW-0472">Membrane</keyword>
<dbReference type="Proteomes" id="UP001341281">
    <property type="component" value="Chromosome 02"/>
</dbReference>
<dbReference type="InterPro" id="IPR050951">
    <property type="entry name" value="Retrovirus_Pol_polyprotein"/>
</dbReference>
<dbReference type="FunFam" id="3.30.70.270:FF:000020">
    <property type="entry name" value="Transposon Tf2-6 polyprotein-like Protein"/>
    <property type="match status" value="1"/>
</dbReference>
<dbReference type="Pfam" id="PF00078">
    <property type="entry name" value="RVT_1"/>
    <property type="match status" value="1"/>
</dbReference>
<name>A0AAQ3SPU2_PASNO</name>
<protein>
    <recommendedName>
        <fullName evidence="9">Reverse transcriptase domain-containing protein</fullName>
    </recommendedName>
</protein>
<keyword evidence="7" id="KW-0695">RNA-directed DNA polymerase</keyword>
<dbReference type="EMBL" id="CP144746">
    <property type="protein sequence ID" value="WVZ58574.1"/>
    <property type="molecule type" value="Genomic_DNA"/>
</dbReference>
<organism evidence="10 11">
    <name type="scientific">Paspalum notatum var. saurae</name>
    <dbReference type="NCBI Taxonomy" id="547442"/>
    <lineage>
        <taxon>Eukaryota</taxon>
        <taxon>Viridiplantae</taxon>
        <taxon>Streptophyta</taxon>
        <taxon>Embryophyta</taxon>
        <taxon>Tracheophyta</taxon>
        <taxon>Spermatophyta</taxon>
        <taxon>Magnoliopsida</taxon>
        <taxon>Liliopsida</taxon>
        <taxon>Poales</taxon>
        <taxon>Poaceae</taxon>
        <taxon>PACMAD clade</taxon>
        <taxon>Panicoideae</taxon>
        <taxon>Andropogonodae</taxon>
        <taxon>Paspaleae</taxon>
        <taxon>Paspalinae</taxon>
        <taxon>Paspalum</taxon>
    </lineage>
</organism>
<dbReference type="GO" id="GO:0008233">
    <property type="term" value="F:peptidase activity"/>
    <property type="evidence" value="ECO:0007669"/>
    <property type="project" value="UniProtKB-KW"/>
</dbReference>
<gene>
    <name evidence="10" type="ORF">U9M48_008835</name>
</gene>
<evidence type="ECO:0000259" key="9">
    <source>
        <dbReference type="PROSITE" id="PS50878"/>
    </source>
</evidence>
<dbReference type="Gene3D" id="3.10.10.10">
    <property type="entry name" value="HIV Type 1 Reverse Transcriptase, subunit A, domain 1"/>
    <property type="match status" value="1"/>
</dbReference>
<keyword evidence="1" id="KW-0645">Protease</keyword>
<feature type="transmembrane region" description="Helical" evidence="8">
    <location>
        <begin position="58"/>
        <end position="79"/>
    </location>
</feature>
<dbReference type="AlphaFoldDB" id="A0AAQ3SPU2"/>
<evidence type="ECO:0000256" key="1">
    <source>
        <dbReference type="ARBA" id="ARBA00022670"/>
    </source>
</evidence>
<keyword evidence="8" id="KW-0812">Transmembrane</keyword>
<dbReference type="GO" id="GO:0006508">
    <property type="term" value="P:proteolysis"/>
    <property type="evidence" value="ECO:0007669"/>
    <property type="project" value="UniProtKB-KW"/>
</dbReference>
<sequence length="532" mass="61822">MNAVTVKNKYPLPHIDILFDQLGGATVFSKIDLRSGYHQIKVREEDIPKTAFSTRYGLYEYLVMSFGLTNAPAFFMYLMNSVFMNELDKFVVVFIDDILVYSKNEKEHEEHLRIVLSRLREHKLYAKFSKCAFWLKEVAFLGHILSAKGVAVDPNKVEDVLNWKQPQTVTQIRSFLGLAGYYRRFIKDFSKIAKPMTALTQKNAKFAWSPKCEEAFGTLKKLLTSAPILAQPDITKPFDVYCDASGSGLGCVLMQEGRVIAYASCQLRKYEVNYPTHDLELLAVVYALKKWRHYLLGNTCHVYIDHKSLKYIFTQPELNMRQRRWLELIKDYDLEVHYHPGKANVVADALSHLVTQAEEQVKFIHSNLRRAQSRQKSYSDKRRRPLTFEDDDHVYLRVSPMKGVHRFGVKGKLAPRYVGPFKITEQCGPVAYRLELPPHLAAVHDVFHVSQLKKCLRVPEEVIDTSQIQIQPDLTYQEQPIKILDQKQRATRRRTINFYKVQWSNHSEEEATWEQEEFLRTKYPGFLPSTSN</sequence>
<evidence type="ECO:0000256" key="7">
    <source>
        <dbReference type="ARBA" id="ARBA00022918"/>
    </source>
</evidence>
<proteinExistence type="predicted"/>